<reference evidence="2 3" key="1">
    <citation type="submission" date="2006-03" db="EMBL/GenBank/DDBJ databases">
        <title>Complete sequence of Shewanella denitrificans OS217.</title>
        <authorList>
            <consortium name="US DOE Joint Genome Institute"/>
            <person name="Copeland A."/>
            <person name="Lucas S."/>
            <person name="Lapidus A."/>
            <person name="Barry K."/>
            <person name="Detter J.C."/>
            <person name="Glavina del Rio T."/>
            <person name="Hammon N."/>
            <person name="Israni S."/>
            <person name="Dalin E."/>
            <person name="Tice H."/>
            <person name="Pitluck S."/>
            <person name="Brettin T."/>
            <person name="Bruce D."/>
            <person name="Han C."/>
            <person name="Tapia R."/>
            <person name="Gilna P."/>
            <person name="Kiss H."/>
            <person name="Schmutz J."/>
            <person name="Larimer F."/>
            <person name="Land M."/>
            <person name="Hauser L."/>
            <person name="Kyrpides N."/>
            <person name="Lykidis A."/>
            <person name="Richardson P."/>
        </authorList>
    </citation>
    <scope>NUCLEOTIDE SEQUENCE [LARGE SCALE GENOMIC DNA]</scope>
    <source>
        <strain evidence="3">OS217 / ATCC BAA-1090 / DSM 15013</strain>
    </source>
</reference>
<evidence type="ECO:0000313" key="2">
    <source>
        <dbReference type="EMBL" id="ABE56418.1"/>
    </source>
</evidence>
<accession>Q12JF8</accession>
<proteinExistence type="predicted"/>
<dbReference type="AlphaFoldDB" id="Q12JF8"/>
<dbReference type="OrthoDB" id="292792at2"/>
<keyword evidence="3" id="KW-1185">Reference proteome</keyword>
<dbReference type="HOGENOM" id="CLU_1642564_0_0_6"/>
<organism evidence="2 3">
    <name type="scientific">Shewanella denitrificans (strain OS217 / ATCC BAA-1090 / DSM 15013)</name>
    <dbReference type="NCBI Taxonomy" id="318161"/>
    <lineage>
        <taxon>Bacteria</taxon>
        <taxon>Pseudomonadati</taxon>
        <taxon>Pseudomonadota</taxon>
        <taxon>Gammaproteobacteria</taxon>
        <taxon>Alteromonadales</taxon>
        <taxon>Shewanellaceae</taxon>
        <taxon>Shewanella</taxon>
    </lineage>
</organism>
<dbReference type="RefSeq" id="WP_011497563.1">
    <property type="nucleotide sequence ID" value="NC_007954.1"/>
</dbReference>
<name>Q12JF8_SHEDO</name>
<dbReference type="Proteomes" id="UP000001982">
    <property type="component" value="Chromosome"/>
</dbReference>
<protein>
    <recommendedName>
        <fullName evidence="1">eCIS core domain-containing protein</fullName>
    </recommendedName>
</protein>
<gene>
    <name evidence="2" type="ordered locus">Sden_3142</name>
</gene>
<dbReference type="KEGG" id="sdn:Sden_3142"/>
<feature type="domain" description="eCIS core" evidence="1">
    <location>
        <begin position="59"/>
        <end position="123"/>
    </location>
</feature>
<dbReference type="Pfam" id="PF13699">
    <property type="entry name" value="eCIS_core"/>
    <property type="match status" value="1"/>
</dbReference>
<evidence type="ECO:0000259" key="1">
    <source>
        <dbReference type="Pfam" id="PF13699"/>
    </source>
</evidence>
<evidence type="ECO:0000313" key="3">
    <source>
        <dbReference type="Proteomes" id="UP000001982"/>
    </source>
</evidence>
<dbReference type="STRING" id="318161.Sden_3142"/>
<dbReference type="InterPro" id="IPR025295">
    <property type="entry name" value="eCIS_core_dom"/>
</dbReference>
<dbReference type="EMBL" id="CP000302">
    <property type="protein sequence ID" value="ABE56418.1"/>
    <property type="molecule type" value="Genomic_DNA"/>
</dbReference>
<dbReference type="eggNOG" id="COG3177">
    <property type="taxonomic scope" value="Bacteria"/>
</dbReference>
<sequence>MKTQQDLKRASLHRLSTEHNRTALQGGKGKAQPARCQAGIALRAINRFALPCTKLMIKPLPVCLRRGMEKISGLNLQRVRVHYNSRKPAQVQAHAYAQGEDIYLAPGQEQHLPHELGHVVQQALDMVKPNTMVNGVAVNDDPKLEQHATELGEAALAVGGG</sequence>